<dbReference type="InterPro" id="IPR005829">
    <property type="entry name" value="Sugar_transporter_CS"/>
</dbReference>
<sequence length="399" mass="44291">MKDTNKNYLPLIILLLINYVFQGMDQIIISQNMSTFEEFWGVEASKVALVISALGVGRIISINYAGYFSDKYGRKLGVYIGLTCYLIFYIGLLLVPSYIAAFGLTMVAGVGNAFLDTSTYPAISDAYKEESSSFNVFVKAGISGGQFILPLMTQFVLLRNLYFGWPFIIITIFIVFNFIMISKMKFPPMYIEKRNEVKESTPTLKSKLGVEGIALFAFSFISASIFNIFIIWIPTFAQQTIHIGKTQSLTFVTIYSICSIISVFVTSYMVKKGLNVPAYIAFCCVMIAIAQINMLVNTSTISITIVSLIIGFFAAGGIWQLGVSLLLDFFPANKGKFTGLYSLSTSISLMVTPYLTGLIAEKSIKSVFAYNMVLGVLGAILLILVTYRYNRVLKPRKSK</sequence>
<keyword evidence="4 7" id="KW-0812">Transmembrane</keyword>
<evidence type="ECO:0000259" key="8">
    <source>
        <dbReference type="PROSITE" id="PS50850"/>
    </source>
</evidence>
<proteinExistence type="inferred from homology"/>
<reference evidence="9" key="1">
    <citation type="submission" date="2023-08" db="EMBL/GenBank/DDBJ databases">
        <title>Dental plaque isolates bound by oral lectin ZG16B.</title>
        <authorList>
            <person name="Ghosh S."/>
        </authorList>
    </citation>
    <scope>NUCLEOTIDE SEQUENCE</scope>
    <source>
        <strain evidence="9">DP3_5B</strain>
    </source>
</reference>
<gene>
    <name evidence="9" type="ORF">PNO30_05280</name>
</gene>
<dbReference type="Pfam" id="PF07690">
    <property type="entry name" value="MFS_1"/>
    <property type="match status" value="1"/>
</dbReference>
<dbReference type="RefSeq" id="WP_271987419.1">
    <property type="nucleotide sequence ID" value="NZ_JAQMFS010000064.1"/>
</dbReference>
<feature type="transmembrane region" description="Helical" evidence="7">
    <location>
        <begin position="249"/>
        <end position="269"/>
    </location>
</feature>
<dbReference type="PROSITE" id="PS00216">
    <property type="entry name" value="SUGAR_TRANSPORT_1"/>
    <property type="match status" value="1"/>
</dbReference>
<dbReference type="InterPro" id="IPR036259">
    <property type="entry name" value="MFS_trans_sf"/>
</dbReference>
<feature type="transmembrane region" description="Helical" evidence="7">
    <location>
        <begin position="44"/>
        <end position="64"/>
    </location>
</feature>
<feature type="domain" description="Major facilitator superfamily (MFS) profile" evidence="8">
    <location>
        <begin position="11"/>
        <end position="390"/>
    </location>
</feature>
<dbReference type="EMBL" id="JAQMFS010000064">
    <property type="protein sequence ID" value="MDB6186197.1"/>
    <property type="molecule type" value="Genomic_DNA"/>
</dbReference>
<keyword evidence="3" id="KW-0813">Transport</keyword>
<accession>A0AAW6B226</accession>
<comment type="subcellular location">
    <subcellularLocation>
        <location evidence="1">Cell membrane</location>
        <topology evidence="1">Multi-pass membrane protein</topology>
    </subcellularLocation>
</comment>
<dbReference type="AlphaFoldDB" id="A0AAW6B226"/>
<feature type="transmembrane region" description="Helical" evidence="7">
    <location>
        <begin position="368"/>
        <end position="389"/>
    </location>
</feature>
<comment type="similarity">
    <text evidence="2">Belongs to the major facilitator superfamily.</text>
</comment>
<dbReference type="PANTHER" id="PTHR23514">
    <property type="entry name" value="BYPASS OF STOP CODON PROTEIN 6"/>
    <property type="match status" value="1"/>
</dbReference>
<dbReference type="SUPFAM" id="SSF103473">
    <property type="entry name" value="MFS general substrate transporter"/>
    <property type="match status" value="1"/>
</dbReference>
<evidence type="ECO:0000256" key="3">
    <source>
        <dbReference type="ARBA" id="ARBA00022448"/>
    </source>
</evidence>
<name>A0AAW6B226_9BACL</name>
<keyword evidence="6 7" id="KW-0472">Membrane</keyword>
<evidence type="ECO:0000256" key="4">
    <source>
        <dbReference type="ARBA" id="ARBA00022692"/>
    </source>
</evidence>
<evidence type="ECO:0000256" key="2">
    <source>
        <dbReference type="ARBA" id="ARBA00008335"/>
    </source>
</evidence>
<dbReference type="GO" id="GO:0022857">
    <property type="term" value="F:transmembrane transporter activity"/>
    <property type="evidence" value="ECO:0007669"/>
    <property type="project" value="InterPro"/>
</dbReference>
<feature type="transmembrane region" description="Helical" evidence="7">
    <location>
        <begin position="7"/>
        <end position="24"/>
    </location>
</feature>
<dbReference type="Proteomes" id="UP001212217">
    <property type="component" value="Unassembled WGS sequence"/>
</dbReference>
<evidence type="ECO:0000313" key="10">
    <source>
        <dbReference type="Proteomes" id="UP001212217"/>
    </source>
</evidence>
<feature type="transmembrane region" description="Helical" evidence="7">
    <location>
        <begin position="163"/>
        <end position="181"/>
    </location>
</feature>
<evidence type="ECO:0000256" key="7">
    <source>
        <dbReference type="SAM" id="Phobius"/>
    </source>
</evidence>
<feature type="transmembrane region" description="Helical" evidence="7">
    <location>
        <begin position="276"/>
        <end position="295"/>
    </location>
</feature>
<protein>
    <submittedName>
        <fullName evidence="9">MFS transporter</fullName>
    </submittedName>
</protein>
<evidence type="ECO:0000313" key="9">
    <source>
        <dbReference type="EMBL" id="MDB6186197.1"/>
    </source>
</evidence>
<keyword evidence="5 7" id="KW-1133">Transmembrane helix</keyword>
<dbReference type="InterPro" id="IPR020846">
    <property type="entry name" value="MFS_dom"/>
</dbReference>
<feature type="transmembrane region" description="Helical" evidence="7">
    <location>
        <begin position="76"/>
        <end position="92"/>
    </location>
</feature>
<evidence type="ECO:0000256" key="6">
    <source>
        <dbReference type="ARBA" id="ARBA00023136"/>
    </source>
</evidence>
<feature type="transmembrane region" description="Helical" evidence="7">
    <location>
        <begin position="301"/>
        <end position="327"/>
    </location>
</feature>
<dbReference type="PROSITE" id="PS50850">
    <property type="entry name" value="MFS"/>
    <property type="match status" value="1"/>
</dbReference>
<feature type="transmembrane region" description="Helical" evidence="7">
    <location>
        <begin position="213"/>
        <end position="237"/>
    </location>
</feature>
<evidence type="ECO:0000256" key="1">
    <source>
        <dbReference type="ARBA" id="ARBA00004651"/>
    </source>
</evidence>
<dbReference type="InterPro" id="IPR011701">
    <property type="entry name" value="MFS"/>
</dbReference>
<feature type="transmembrane region" description="Helical" evidence="7">
    <location>
        <begin position="339"/>
        <end position="356"/>
    </location>
</feature>
<feature type="transmembrane region" description="Helical" evidence="7">
    <location>
        <begin position="136"/>
        <end position="157"/>
    </location>
</feature>
<dbReference type="InterPro" id="IPR051788">
    <property type="entry name" value="MFS_Transporter"/>
</dbReference>
<evidence type="ECO:0000256" key="5">
    <source>
        <dbReference type="ARBA" id="ARBA00022989"/>
    </source>
</evidence>
<dbReference type="GO" id="GO:0005886">
    <property type="term" value="C:plasma membrane"/>
    <property type="evidence" value="ECO:0007669"/>
    <property type="project" value="UniProtKB-SubCell"/>
</dbReference>
<dbReference type="PANTHER" id="PTHR23514:SF3">
    <property type="entry name" value="BYPASS OF STOP CODON PROTEIN 6"/>
    <property type="match status" value="1"/>
</dbReference>
<organism evidence="9 10">
    <name type="scientific">Gemella haemolysans</name>
    <dbReference type="NCBI Taxonomy" id="1379"/>
    <lineage>
        <taxon>Bacteria</taxon>
        <taxon>Bacillati</taxon>
        <taxon>Bacillota</taxon>
        <taxon>Bacilli</taxon>
        <taxon>Bacillales</taxon>
        <taxon>Gemellaceae</taxon>
        <taxon>Gemella</taxon>
    </lineage>
</organism>
<dbReference type="Gene3D" id="1.20.1250.20">
    <property type="entry name" value="MFS general substrate transporter like domains"/>
    <property type="match status" value="2"/>
</dbReference>
<comment type="caution">
    <text evidence="9">The sequence shown here is derived from an EMBL/GenBank/DDBJ whole genome shotgun (WGS) entry which is preliminary data.</text>
</comment>